<evidence type="ECO:0000313" key="1">
    <source>
        <dbReference type="EMBL" id="KAF0749313.1"/>
    </source>
</evidence>
<evidence type="ECO:0000313" key="2">
    <source>
        <dbReference type="Proteomes" id="UP000478052"/>
    </source>
</evidence>
<organism evidence="1 2">
    <name type="scientific">Aphis craccivora</name>
    <name type="common">Cowpea aphid</name>
    <dbReference type="NCBI Taxonomy" id="307492"/>
    <lineage>
        <taxon>Eukaryota</taxon>
        <taxon>Metazoa</taxon>
        <taxon>Ecdysozoa</taxon>
        <taxon>Arthropoda</taxon>
        <taxon>Hexapoda</taxon>
        <taxon>Insecta</taxon>
        <taxon>Pterygota</taxon>
        <taxon>Neoptera</taxon>
        <taxon>Paraneoptera</taxon>
        <taxon>Hemiptera</taxon>
        <taxon>Sternorrhyncha</taxon>
        <taxon>Aphidomorpha</taxon>
        <taxon>Aphidoidea</taxon>
        <taxon>Aphididae</taxon>
        <taxon>Aphidini</taxon>
        <taxon>Aphis</taxon>
        <taxon>Aphis</taxon>
    </lineage>
</organism>
<accession>A0A6G0Y5F0</accession>
<dbReference type="PANTHER" id="PTHR45749:SF21">
    <property type="entry name" value="DUF4371 DOMAIN-CONTAINING PROTEIN"/>
    <property type="match status" value="1"/>
</dbReference>
<dbReference type="AlphaFoldDB" id="A0A6G0Y5F0"/>
<protein>
    <submittedName>
        <fullName evidence="1">Zinc finger MYM-type protein 1-like</fullName>
    </submittedName>
</protein>
<comment type="caution">
    <text evidence="1">The sequence shown here is derived from an EMBL/GenBank/DDBJ whole genome shotgun (WGS) entry which is preliminary data.</text>
</comment>
<dbReference type="Proteomes" id="UP000478052">
    <property type="component" value="Unassembled WGS sequence"/>
</dbReference>
<dbReference type="OrthoDB" id="6622725at2759"/>
<proteinExistence type="predicted"/>
<sequence length="137" mass="16127">MCTDFENWKLIEPNNTLNLEDNLEQQTIQKGENKPYHLDNHKRKSPFCDDGFTDWQHLNPRISEHELIIQNEKRKWRNILKTVSYVILFCAKNNLPLRGSSEKEGDDNCGIFLGLIELISQYDPLLAEHLFFSSYSK</sequence>
<keyword evidence="2" id="KW-1185">Reference proteome</keyword>
<name>A0A6G0Y5F0_APHCR</name>
<dbReference type="EMBL" id="VUJU01006148">
    <property type="protein sequence ID" value="KAF0749313.1"/>
    <property type="molecule type" value="Genomic_DNA"/>
</dbReference>
<reference evidence="1 2" key="1">
    <citation type="submission" date="2019-08" db="EMBL/GenBank/DDBJ databases">
        <title>Whole genome of Aphis craccivora.</title>
        <authorList>
            <person name="Voronova N.V."/>
            <person name="Shulinski R.S."/>
            <person name="Bandarenka Y.V."/>
            <person name="Zhorov D.G."/>
            <person name="Warner D."/>
        </authorList>
    </citation>
    <scope>NUCLEOTIDE SEQUENCE [LARGE SCALE GENOMIC DNA]</scope>
    <source>
        <strain evidence="1">180601</strain>
        <tissue evidence="1">Whole Body</tissue>
    </source>
</reference>
<gene>
    <name evidence="1" type="ORF">FWK35_00022452</name>
</gene>
<dbReference type="PANTHER" id="PTHR45749">
    <property type="match status" value="1"/>
</dbReference>